<keyword evidence="2" id="KW-1185">Reference proteome</keyword>
<name>A0ABP5G281_9MICO</name>
<evidence type="ECO:0008006" key="3">
    <source>
        <dbReference type="Google" id="ProtNLM"/>
    </source>
</evidence>
<reference evidence="2" key="1">
    <citation type="journal article" date="2019" name="Int. J. Syst. Evol. Microbiol.">
        <title>The Global Catalogue of Microorganisms (GCM) 10K type strain sequencing project: providing services to taxonomists for standard genome sequencing and annotation.</title>
        <authorList>
            <consortium name="The Broad Institute Genomics Platform"/>
            <consortium name="The Broad Institute Genome Sequencing Center for Infectious Disease"/>
            <person name="Wu L."/>
            <person name="Ma J."/>
        </authorList>
    </citation>
    <scope>NUCLEOTIDE SEQUENCE [LARGE SCALE GENOMIC DNA]</scope>
    <source>
        <strain evidence="2">JCM 14283</strain>
    </source>
</reference>
<dbReference type="EMBL" id="BAAANB010000021">
    <property type="protein sequence ID" value="GAA2037359.1"/>
    <property type="molecule type" value="Genomic_DNA"/>
</dbReference>
<dbReference type="Proteomes" id="UP001501285">
    <property type="component" value="Unassembled WGS sequence"/>
</dbReference>
<evidence type="ECO:0000313" key="1">
    <source>
        <dbReference type="EMBL" id="GAA2037359.1"/>
    </source>
</evidence>
<comment type="caution">
    <text evidence="1">The sequence shown here is derived from an EMBL/GenBank/DDBJ whole genome shotgun (WGS) entry which is preliminary data.</text>
</comment>
<gene>
    <name evidence="1" type="ORF">GCM10009740_31440</name>
</gene>
<sequence>MSLRIERHIDLSGLSASVAAVTPEAVARAGEHIRGVSVSRTPVDTGRLSGSAAVHLDHQDGDATASITYDGPYARYQHERLDLRHETGQAKFLESALLSEADTALDMIATDLRRAL</sequence>
<protein>
    <recommendedName>
        <fullName evidence="3">HK97 gp10 family phage protein</fullName>
    </recommendedName>
</protein>
<evidence type="ECO:0000313" key="2">
    <source>
        <dbReference type="Proteomes" id="UP001501285"/>
    </source>
</evidence>
<dbReference type="RefSeq" id="WP_343993030.1">
    <property type="nucleotide sequence ID" value="NZ_BAAANB010000021.1"/>
</dbReference>
<accession>A0ABP5G281</accession>
<organism evidence="1 2">
    <name type="scientific">Terrabacter terrae</name>
    <dbReference type="NCBI Taxonomy" id="318434"/>
    <lineage>
        <taxon>Bacteria</taxon>
        <taxon>Bacillati</taxon>
        <taxon>Actinomycetota</taxon>
        <taxon>Actinomycetes</taxon>
        <taxon>Micrococcales</taxon>
        <taxon>Intrasporangiaceae</taxon>
        <taxon>Terrabacter</taxon>
    </lineage>
</organism>
<proteinExistence type="predicted"/>